<name>A0AA36DNE8_CYLNA</name>
<feature type="transmembrane region" description="Helical" evidence="9">
    <location>
        <begin position="322"/>
        <end position="341"/>
    </location>
</feature>
<feature type="domain" description="ABC transporter" evidence="10">
    <location>
        <begin position="413"/>
        <end position="647"/>
    </location>
</feature>
<evidence type="ECO:0000256" key="2">
    <source>
        <dbReference type="ARBA" id="ARBA00022448"/>
    </source>
</evidence>
<evidence type="ECO:0000313" key="13">
    <source>
        <dbReference type="Proteomes" id="UP001176961"/>
    </source>
</evidence>
<reference evidence="12" key="1">
    <citation type="submission" date="2023-07" db="EMBL/GenBank/DDBJ databases">
        <authorList>
            <consortium name="CYATHOMIX"/>
        </authorList>
    </citation>
    <scope>NUCLEOTIDE SEQUENCE</scope>
    <source>
        <strain evidence="12">N/A</strain>
    </source>
</reference>
<evidence type="ECO:0000256" key="7">
    <source>
        <dbReference type="ARBA" id="ARBA00023136"/>
    </source>
</evidence>
<dbReference type="PROSITE" id="PS00211">
    <property type="entry name" value="ABC_TRANSPORTER_1"/>
    <property type="match status" value="1"/>
</dbReference>
<comment type="subcellular location">
    <subcellularLocation>
        <location evidence="1">Membrane</location>
        <topology evidence="1">Multi-pass membrane protein</topology>
    </subcellularLocation>
</comment>
<dbReference type="EMBL" id="CATQJL010000001">
    <property type="protein sequence ID" value="CAJ0589980.1"/>
    <property type="molecule type" value="Genomic_DNA"/>
</dbReference>
<dbReference type="AlphaFoldDB" id="A0AA36DNE8"/>
<keyword evidence="6 9" id="KW-1133">Transmembrane helix</keyword>
<keyword evidence="13" id="KW-1185">Reference proteome</keyword>
<dbReference type="GO" id="GO:0005524">
    <property type="term" value="F:ATP binding"/>
    <property type="evidence" value="ECO:0007669"/>
    <property type="project" value="UniProtKB-KW"/>
</dbReference>
<dbReference type="InterPro" id="IPR003439">
    <property type="entry name" value="ABC_transporter-like_ATP-bd"/>
</dbReference>
<proteinExistence type="predicted"/>
<dbReference type="InterPro" id="IPR027417">
    <property type="entry name" value="P-loop_NTPase"/>
</dbReference>
<keyword evidence="7 9" id="KW-0472">Membrane</keyword>
<organism evidence="12 13">
    <name type="scientific">Cylicocyclus nassatus</name>
    <name type="common">Nematode worm</name>
    <dbReference type="NCBI Taxonomy" id="53992"/>
    <lineage>
        <taxon>Eukaryota</taxon>
        <taxon>Metazoa</taxon>
        <taxon>Ecdysozoa</taxon>
        <taxon>Nematoda</taxon>
        <taxon>Chromadorea</taxon>
        <taxon>Rhabditida</taxon>
        <taxon>Rhabditina</taxon>
        <taxon>Rhabditomorpha</taxon>
        <taxon>Strongyloidea</taxon>
        <taxon>Strongylidae</taxon>
        <taxon>Cylicocyclus</taxon>
    </lineage>
</organism>
<keyword evidence="5" id="KW-0067">ATP-binding</keyword>
<dbReference type="PANTHER" id="PTHR24223">
    <property type="entry name" value="ATP-BINDING CASSETTE SUB-FAMILY C"/>
    <property type="match status" value="1"/>
</dbReference>
<dbReference type="InterPro" id="IPR017871">
    <property type="entry name" value="ABC_transporter-like_CS"/>
</dbReference>
<dbReference type="GO" id="GO:0016020">
    <property type="term" value="C:membrane"/>
    <property type="evidence" value="ECO:0007669"/>
    <property type="project" value="UniProtKB-SubCell"/>
</dbReference>
<dbReference type="CDD" id="cd03244">
    <property type="entry name" value="ABCC_MRP_domain2"/>
    <property type="match status" value="1"/>
</dbReference>
<dbReference type="FunFam" id="1.20.1560.10:FF:000010">
    <property type="entry name" value="Multidrug resistance-associated ABC transporter"/>
    <property type="match status" value="1"/>
</dbReference>
<dbReference type="SMART" id="SM00382">
    <property type="entry name" value="AAA"/>
    <property type="match status" value="1"/>
</dbReference>
<feature type="transmembrane region" description="Helical" evidence="9">
    <location>
        <begin position="233"/>
        <end position="253"/>
    </location>
</feature>
<dbReference type="Pfam" id="PF00664">
    <property type="entry name" value="ABC_membrane"/>
    <property type="match status" value="1"/>
</dbReference>
<evidence type="ECO:0000256" key="1">
    <source>
        <dbReference type="ARBA" id="ARBA00004141"/>
    </source>
</evidence>
<feature type="transmembrane region" description="Helical" evidence="9">
    <location>
        <begin position="88"/>
        <end position="107"/>
    </location>
</feature>
<dbReference type="PROSITE" id="PS50929">
    <property type="entry name" value="ABC_TM1F"/>
    <property type="match status" value="1"/>
</dbReference>
<evidence type="ECO:0000256" key="3">
    <source>
        <dbReference type="ARBA" id="ARBA00022692"/>
    </source>
</evidence>
<dbReference type="PANTHER" id="PTHR24223:SF415">
    <property type="entry name" value="FI20190P1"/>
    <property type="match status" value="1"/>
</dbReference>
<keyword evidence="2" id="KW-0813">Transport</keyword>
<comment type="caution">
    <text evidence="12">The sequence shown here is derived from an EMBL/GenBank/DDBJ whole genome shotgun (WGS) entry which is preliminary data.</text>
</comment>
<evidence type="ECO:0000256" key="5">
    <source>
        <dbReference type="ARBA" id="ARBA00022840"/>
    </source>
</evidence>
<evidence type="ECO:0000256" key="8">
    <source>
        <dbReference type="SAM" id="MobiDB-lite"/>
    </source>
</evidence>
<evidence type="ECO:0000313" key="12">
    <source>
        <dbReference type="EMBL" id="CAJ0589980.1"/>
    </source>
</evidence>
<evidence type="ECO:0000259" key="11">
    <source>
        <dbReference type="PROSITE" id="PS50929"/>
    </source>
</evidence>
<sequence length="652" mass="72852">MIHVMDSGKIVDRGTHEELLERSETFSQLKRERDEAEKEETEVETSAKPHKRPKTVMFEPQQPAETRRVEAVAEGAIKGNVYLMYLKAFSYAWAFVFLALLASRYAMQAANGIYLSHWADANSKLSDSADTITGLLIYVALGFATVLLNVITFTSSTFGGVRASIVLHKPLVESLMHAPISFFEETPLGRILSRLAGDIDIIDTSLPINLRLVIDTLAHIVMILVIISLTMPAYIVLVVPFTVGYILILRYFLPTNRQIKRIESAQRSQLVSTLSQNINGAESIRAYRRVKNTTLAFHDDVDSFIRCRYLTPATSRWLSLRLEFLGSVMVLGCSALVSFFYDLSLITPGEVGLCVSYALSLTDLLNFSVRMMALSEANIVAVERIKEYHEIEQEAPWTSDYPLIDAWPYEGSIEFRGFSVRYGKDKNCAVKNATFTVKGGEKIAIVGRTGSGKSSIAKGLLRLVEKTEGDVFIDGVNIAELGLHELRSRITIIPQDPILFSSTLRFNVDPFNQFADSDIWVALEACQLKEMVTKQKDGLYAEIEESGKNISLGERQLLCLCRSLLEGGEILILDEATASLDHATQKLVNEVVRVQFRSATTITIAHKLETIGDCDRILVLEDGIVVEYDTPENLLANKDSIYREMVETKKTF</sequence>
<dbReference type="Proteomes" id="UP001176961">
    <property type="component" value="Unassembled WGS sequence"/>
</dbReference>
<dbReference type="Pfam" id="PF00005">
    <property type="entry name" value="ABC_tran"/>
    <property type="match status" value="1"/>
</dbReference>
<dbReference type="Gene3D" id="3.40.50.300">
    <property type="entry name" value="P-loop containing nucleotide triphosphate hydrolases"/>
    <property type="match status" value="1"/>
</dbReference>
<dbReference type="PROSITE" id="PS50893">
    <property type="entry name" value="ABC_TRANSPORTER_2"/>
    <property type="match status" value="1"/>
</dbReference>
<feature type="transmembrane region" description="Helical" evidence="9">
    <location>
        <begin position="208"/>
        <end position="227"/>
    </location>
</feature>
<dbReference type="GO" id="GO:0140359">
    <property type="term" value="F:ABC-type transporter activity"/>
    <property type="evidence" value="ECO:0007669"/>
    <property type="project" value="InterPro"/>
</dbReference>
<keyword evidence="4" id="KW-0547">Nucleotide-binding</keyword>
<dbReference type="SUPFAM" id="SSF52540">
    <property type="entry name" value="P-loop containing nucleoside triphosphate hydrolases"/>
    <property type="match status" value="1"/>
</dbReference>
<dbReference type="InterPro" id="IPR011527">
    <property type="entry name" value="ABC1_TM_dom"/>
</dbReference>
<feature type="transmembrane region" description="Helical" evidence="9">
    <location>
        <begin position="135"/>
        <end position="161"/>
    </location>
</feature>
<feature type="region of interest" description="Disordered" evidence="8">
    <location>
        <begin position="22"/>
        <end position="51"/>
    </location>
</feature>
<evidence type="ECO:0000256" key="4">
    <source>
        <dbReference type="ARBA" id="ARBA00022741"/>
    </source>
</evidence>
<dbReference type="InterPro" id="IPR003593">
    <property type="entry name" value="AAA+_ATPase"/>
</dbReference>
<dbReference type="Gene3D" id="1.20.1560.10">
    <property type="entry name" value="ABC transporter type 1, transmembrane domain"/>
    <property type="match status" value="1"/>
</dbReference>
<feature type="compositionally biased region" description="Basic and acidic residues" evidence="8">
    <location>
        <begin position="22"/>
        <end position="36"/>
    </location>
</feature>
<dbReference type="SUPFAM" id="SSF90123">
    <property type="entry name" value="ABC transporter transmembrane region"/>
    <property type="match status" value="1"/>
</dbReference>
<keyword evidence="3 9" id="KW-0812">Transmembrane</keyword>
<evidence type="ECO:0000259" key="10">
    <source>
        <dbReference type="PROSITE" id="PS50893"/>
    </source>
</evidence>
<protein>
    <submittedName>
        <fullName evidence="12">Uncharacterized protein</fullName>
    </submittedName>
</protein>
<feature type="domain" description="ABC transmembrane type-1" evidence="11">
    <location>
        <begin position="95"/>
        <end position="377"/>
    </location>
</feature>
<gene>
    <name evidence="12" type="ORF">CYNAS_LOCUS1963</name>
</gene>
<dbReference type="GO" id="GO:0016887">
    <property type="term" value="F:ATP hydrolysis activity"/>
    <property type="evidence" value="ECO:0007669"/>
    <property type="project" value="InterPro"/>
</dbReference>
<dbReference type="FunFam" id="3.40.50.300:FF:000838">
    <property type="entry name" value="ABC multidrug transporter (Eurofung)"/>
    <property type="match status" value="1"/>
</dbReference>
<dbReference type="InterPro" id="IPR036640">
    <property type="entry name" value="ABC1_TM_sf"/>
</dbReference>
<accession>A0AA36DNE8</accession>
<dbReference type="InterPro" id="IPR050173">
    <property type="entry name" value="ABC_transporter_C-like"/>
</dbReference>
<dbReference type="CDD" id="cd18603">
    <property type="entry name" value="ABC_6TM_MRP1_2_3_6_D2_like"/>
    <property type="match status" value="1"/>
</dbReference>
<evidence type="ECO:0000256" key="6">
    <source>
        <dbReference type="ARBA" id="ARBA00022989"/>
    </source>
</evidence>
<evidence type="ECO:0000256" key="9">
    <source>
        <dbReference type="SAM" id="Phobius"/>
    </source>
</evidence>